<dbReference type="GO" id="GO:0035825">
    <property type="term" value="P:homologous recombination"/>
    <property type="evidence" value="ECO:0007669"/>
    <property type="project" value="UniProtKB-ARBA"/>
</dbReference>
<feature type="compositionally biased region" description="Acidic residues" evidence="8">
    <location>
        <begin position="1443"/>
        <end position="1456"/>
    </location>
</feature>
<evidence type="ECO:0000256" key="1">
    <source>
        <dbReference type="ARBA" id="ARBA00004123"/>
    </source>
</evidence>
<name>A0A0D2RDA3_GOSRA</name>
<keyword evidence="10" id="KW-1185">Reference proteome</keyword>
<feature type="compositionally biased region" description="Basic and acidic residues" evidence="8">
    <location>
        <begin position="1"/>
        <end position="14"/>
    </location>
</feature>
<dbReference type="CDD" id="cd19953">
    <property type="entry name" value="PDS5"/>
    <property type="match status" value="1"/>
</dbReference>
<sequence>MADKLEEQLKELGSKLDPPPTTKDALLKLLEQAATCLSELDQSPTSSIMESMQPLLNAIVKPELLKHQDKDAKLLVATCICEITRITAPEAPYSDDVLKDIFNLIVGTFNGLSDTDGPSFRRIVVILETLAKYRSCVVMLDLECDDLVNEMFSTFFSVVRDDHPESVLSSMQTIIIVVLEESEDVRDDLLLVILSALGRNKSADQLDTRLRAVRLVGSLFALPGANICEAFQPIFSEFLKRLTDRVVDVRMSILEHVKICLLSDPSRPEVHQIISALCDRLLDYDENVRKQVVDVICDVACHSLVSIPVRAVKLVAERIRDKSLLVKKYTMERVAEIFRVYCAGCSDGSINQNEFDWIPGKIFRCFYDKDFRSDTIESILCESLFPTEFSIRDKVKCWIRVFSGFDKIEVKALERMLEQKQRLQLEMQRYLSLRQMHQDSDAPEIQKKVLYSFQNMSRTFSDPVKAEESFQILDQLKDANIWKILSNLLDPNTSFHQASSGRDELLKMLAEGHELYDFLSTLSLKCSYLLFNKEHVKEILLEVTVQKSAGNTLYIQSCMNILVILARFSPSLLGGAEEELITFLEDDNEIIKEGILHVLAKAGSTIREQLAVSSSSVDLILERLCLEGSRRQAKYAVHALAAITKDDGLKSLSVLYKSLVDMLEEKTHLPAVLQSLGCIAQTAMPVFETREGEIEEFIKTKILRCNNDADGSANGCWDDKSELCMLKVFGIKTLVKSYLPVKDAHLRPAIDDLLGLLRNILSFGEISEDIKSSLVDKAHLRLAAAKAVVRLSRYWDHKVPVDVFYLTLRTAEISFPQARKQFLNKVHQYIKDRLLDAKYACAFLFNIPGSKPLQFEEQDKQNLADIFQMYQQAKVRQVAIQSDTNSSTSYPEYILAYLVHALAHHSCPNTDECKDVKAFELIFRQLYLTISMLVNKDEDAKSEADANKEKENISMIFSIFKSIKHSEDIVDATKSKNSHAICDLGLSIMKLLGYKEDAGLIQSVSLPPILYKPYERKEGEDSQAGGRQTWLADESILSHFESVKLECDRMVHAEIVKEAFKDSETDRNEVPLRKMIKQLKSKEPKGGKAKKNKSLPVEAKDAENDVDILKMVREINLDSLERSSKFESTNGHKHFPTKKEKVEQEHQKGNKRKLSVAASVPVPKRKRSLPAHSAFKLSRSVSKVPSGHDWHEVKDSSFLPMKMDIDKFYDSKDKKPTNRKRNENNELDHLVSCSRKRRSVPLKAKGKGSDSDEADEDEADDENLEKLDTPKSAAGSSKKQKRSIAGLAKSSTKEDKIDVADLIGYRIKVWWPLDKQFYEGTIKSYDAIKKKHVVLYDDGDVEVLRLDRERWELIGTGRKSGKKSNSSKVSNSPLKEVSPGQKSKSSGASRQNISSVKTLKGKRTPKKNLKHAQRSMLKDDEENAGVSESKSTAAKKIPKMNSDESEGSDTEMVDENLTDREESGKKTASVSQGRCSEDTKGSPNNAEESDEVKSDADGNLSGHIDSTSENARKVDEEEKAADELSEESREPASKATASEPEEAEESDHVESKTPISKKTSKGSSSTSDVADSGISDDEPLSKWKHKVGKSGSKKLQ</sequence>
<dbReference type="InterPro" id="IPR011989">
    <property type="entry name" value="ARM-like"/>
</dbReference>
<dbReference type="GO" id="GO:0006281">
    <property type="term" value="P:DNA repair"/>
    <property type="evidence" value="ECO:0007669"/>
    <property type="project" value="UniProtKB-KW"/>
</dbReference>
<keyword evidence="2" id="KW-0132">Cell division</keyword>
<dbReference type="PANTHER" id="PTHR12663:SF0">
    <property type="entry name" value="PRECOCIOUS DISSOCIATION OF SISTERS 5, ISOFORM A"/>
    <property type="match status" value="1"/>
</dbReference>
<dbReference type="PANTHER" id="PTHR12663">
    <property type="entry name" value="ANDROGEN INDUCED INHIBITOR OF PROLIFERATION AS3 / PDS5-RELATED"/>
    <property type="match status" value="1"/>
</dbReference>
<proteinExistence type="predicted"/>
<feature type="compositionally biased region" description="Acidic residues" evidence="8">
    <location>
        <begin position="1251"/>
        <end position="1263"/>
    </location>
</feature>
<dbReference type="Gene3D" id="1.25.10.10">
    <property type="entry name" value="Leucine-rich Repeat Variant"/>
    <property type="match status" value="1"/>
</dbReference>
<feature type="compositionally biased region" description="Basic residues" evidence="8">
    <location>
        <begin position="1582"/>
        <end position="1596"/>
    </location>
</feature>
<dbReference type="Gene3D" id="2.30.30.140">
    <property type="match status" value="1"/>
</dbReference>
<dbReference type="GO" id="GO:0051301">
    <property type="term" value="P:cell division"/>
    <property type="evidence" value="ECO:0007669"/>
    <property type="project" value="UniProtKB-KW"/>
</dbReference>
<feature type="compositionally biased region" description="Low complexity" evidence="8">
    <location>
        <begin position="1552"/>
        <end position="1567"/>
    </location>
</feature>
<protein>
    <recommendedName>
        <fullName evidence="11">Tudor domain-containing protein</fullName>
    </recommendedName>
</protein>
<feature type="compositionally biased region" description="Basic and acidic residues" evidence="8">
    <location>
        <begin position="1137"/>
        <end position="1148"/>
    </location>
</feature>
<feature type="compositionally biased region" description="Low complexity" evidence="8">
    <location>
        <begin position="1363"/>
        <end position="1372"/>
    </location>
</feature>
<feature type="compositionally biased region" description="Polar residues" evidence="8">
    <location>
        <begin position="1380"/>
        <end position="1397"/>
    </location>
</feature>
<dbReference type="Proteomes" id="UP000032304">
    <property type="component" value="Chromosome 10"/>
</dbReference>
<feature type="compositionally biased region" description="Basic residues" evidence="8">
    <location>
        <begin position="1234"/>
        <end position="1246"/>
    </location>
</feature>
<keyword evidence="6" id="KW-0539">Nucleus</keyword>
<dbReference type="Gramene" id="KJB68482">
    <property type="protein sequence ID" value="KJB68482"/>
    <property type="gene ID" value="B456_010G248500"/>
</dbReference>
<dbReference type="CDD" id="cd20404">
    <property type="entry name" value="Tudor_Agenet_AtEML-like"/>
    <property type="match status" value="1"/>
</dbReference>
<organism evidence="9 10">
    <name type="scientific">Gossypium raimondii</name>
    <name type="common">Peruvian cotton</name>
    <name type="synonym">Gossypium klotzschianum subsp. raimondii</name>
    <dbReference type="NCBI Taxonomy" id="29730"/>
    <lineage>
        <taxon>Eukaryota</taxon>
        <taxon>Viridiplantae</taxon>
        <taxon>Streptophyta</taxon>
        <taxon>Embryophyta</taxon>
        <taxon>Tracheophyta</taxon>
        <taxon>Spermatophyta</taxon>
        <taxon>Magnoliopsida</taxon>
        <taxon>eudicotyledons</taxon>
        <taxon>Gunneridae</taxon>
        <taxon>Pentapetalae</taxon>
        <taxon>rosids</taxon>
        <taxon>malvids</taxon>
        <taxon>Malvales</taxon>
        <taxon>Malvaceae</taxon>
        <taxon>Malvoideae</taxon>
        <taxon>Gossypium</taxon>
    </lineage>
</organism>
<dbReference type="InterPro" id="IPR016024">
    <property type="entry name" value="ARM-type_fold"/>
</dbReference>
<dbReference type="SUPFAM" id="SSF48371">
    <property type="entry name" value="ARM repeat"/>
    <property type="match status" value="1"/>
</dbReference>
<reference evidence="9 10" key="1">
    <citation type="journal article" date="2012" name="Nature">
        <title>Repeated polyploidization of Gossypium genomes and the evolution of spinnable cotton fibres.</title>
        <authorList>
            <person name="Paterson A.H."/>
            <person name="Wendel J.F."/>
            <person name="Gundlach H."/>
            <person name="Guo H."/>
            <person name="Jenkins J."/>
            <person name="Jin D."/>
            <person name="Llewellyn D."/>
            <person name="Showmaker K.C."/>
            <person name="Shu S."/>
            <person name="Udall J."/>
            <person name="Yoo M.J."/>
            <person name="Byers R."/>
            <person name="Chen W."/>
            <person name="Doron-Faigenboim A."/>
            <person name="Duke M.V."/>
            <person name="Gong L."/>
            <person name="Grimwood J."/>
            <person name="Grover C."/>
            <person name="Grupp K."/>
            <person name="Hu G."/>
            <person name="Lee T.H."/>
            <person name="Li J."/>
            <person name="Lin L."/>
            <person name="Liu T."/>
            <person name="Marler B.S."/>
            <person name="Page J.T."/>
            <person name="Roberts A.W."/>
            <person name="Romanel E."/>
            <person name="Sanders W.S."/>
            <person name="Szadkowski E."/>
            <person name="Tan X."/>
            <person name="Tang H."/>
            <person name="Xu C."/>
            <person name="Wang J."/>
            <person name="Wang Z."/>
            <person name="Zhang D."/>
            <person name="Zhang L."/>
            <person name="Ashrafi H."/>
            <person name="Bedon F."/>
            <person name="Bowers J.E."/>
            <person name="Brubaker C.L."/>
            <person name="Chee P.W."/>
            <person name="Das S."/>
            <person name="Gingle A.R."/>
            <person name="Haigler C.H."/>
            <person name="Harker D."/>
            <person name="Hoffmann L.V."/>
            <person name="Hovav R."/>
            <person name="Jones D.C."/>
            <person name="Lemke C."/>
            <person name="Mansoor S."/>
            <person name="ur Rahman M."/>
            <person name="Rainville L.N."/>
            <person name="Rambani A."/>
            <person name="Reddy U.K."/>
            <person name="Rong J.K."/>
            <person name="Saranga Y."/>
            <person name="Scheffler B.E."/>
            <person name="Scheffler J.A."/>
            <person name="Stelly D.M."/>
            <person name="Triplett B.A."/>
            <person name="Van Deynze A."/>
            <person name="Vaslin M.F."/>
            <person name="Waghmare V.N."/>
            <person name="Walford S.A."/>
            <person name="Wright R.J."/>
            <person name="Zaki E.A."/>
            <person name="Zhang T."/>
            <person name="Dennis E.S."/>
            <person name="Mayer K.F."/>
            <person name="Peterson D.G."/>
            <person name="Rokhsar D.S."/>
            <person name="Wang X."/>
            <person name="Schmutz J."/>
        </authorList>
    </citation>
    <scope>NUCLEOTIDE SEQUENCE [LARGE SCALE GENOMIC DNA]</scope>
</reference>
<keyword evidence="5" id="KW-0234">DNA repair</keyword>
<keyword evidence="4" id="KW-0498">Mitosis</keyword>
<evidence type="ECO:0000256" key="2">
    <source>
        <dbReference type="ARBA" id="ARBA00022618"/>
    </source>
</evidence>
<dbReference type="GO" id="GO:0007064">
    <property type="term" value="P:mitotic sister chromatid cohesion"/>
    <property type="evidence" value="ECO:0007669"/>
    <property type="project" value="InterPro"/>
</dbReference>
<evidence type="ECO:0000256" key="4">
    <source>
        <dbReference type="ARBA" id="ARBA00022776"/>
    </source>
</evidence>
<feature type="region of interest" description="Disordered" evidence="8">
    <location>
        <begin position="1357"/>
        <end position="1596"/>
    </location>
</feature>
<dbReference type="Pfam" id="PF20168">
    <property type="entry name" value="PDS5"/>
    <property type="match status" value="2"/>
</dbReference>
<dbReference type="GO" id="GO:0000785">
    <property type="term" value="C:chromatin"/>
    <property type="evidence" value="ECO:0007669"/>
    <property type="project" value="TreeGrafter"/>
</dbReference>
<evidence type="ECO:0000256" key="3">
    <source>
        <dbReference type="ARBA" id="ARBA00022763"/>
    </source>
</evidence>
<keyword evidence="3" id="KW-0227">DNA damage</keyword>
<feature type="compositionally biased region" description="Basic residues" evidence="8">
    <location>
        <begin position="1399"/>
        <end position="1413"/>
    </location>
</feature>
<comment type="subcellular location">
    <subcellularLocation>
        <location evidence="1">Nucleus</location>
    </subcellularLocation>
</comment>
<feature type="region of interest" description="Disordered" evidence="8">
    <location>
        <begin position="1123"/>
        <end position="1192"/>
    </location>
</feature>
<dbReference type="EMBL" id="CM001749">
    <property type="protein sequence ID" value="KJB68482.1"/>
    <property type="molecule type" value="Genomic_DNA"/>
</dbReference>
<evidence type="ECO:0000256" key="8">
    <source>
        <dbReference type="SAM" id="MobiDB-lite"/>
    </source>
</evidence>
<evidence type="ECO:0000256" key="5">
    <source>
        <dbReference type="ARBA" id="ARBA00023204"/>
    </source>
</evidence>
<evidence type="ECO:0000256" key="7">
    <source>
        <dbReference type="ARBA" id="ARBA00023306"/>
    </source>
</evidence>
<feature type="region of interest" description="Disordered" evidence="8">
    <location>
        <begin position="1234"/>
        <end position="1290"/>
    </location>
</feature>
<evidence type="ECO:0000256" key="6">
    <source>
        <dbReference type="ARBA" id="ARBA00023242"/>
    </source>
</evidence>
<evidence type="ECO:0000313" key="9">
    <source>
        <dbReference type="EMBL" id="KJB68482.1"/>
    </source>
</evidence>
<evidence type="ECO:0000313" key="10">
    <source>
        <dbReference type="Proteomes" id="UP000032304"/>
    </source>
</evidence>
<dbReference type="GO" id="GO:0005634">
    <property type="term" value="C:nucleus"/>
    <property type="evidence" value="ECO:0007669"/>
    <property type="project" value="UniProtKB-SubCell"/>
</dbReference>
<feature type="region of interest" description="Disordered" evidence="8">
    <location>
        <begin position="1"/>
        <end position="20"/>
    </location>
</feature>
<keyword evidence="7" id="KW-0131">Cell cycle</keyword>
<evidence type="ECO:0008006" key="11">
    <source>
        <dbReference type="Google" id="ProtNLM"/>
    </source>
</evidence>
<gene>
    <name evidence="9" type="ORF">B456_010G248500</name>
</gene>
<accession>A0A0D2RDA3</accession>
<dbReference type="InterPro" id="IPR039776">
    <property type="entry name" value="Pds5"/>
</dbReference>
<dbReference type="SUPFAM" id="SSF63748">
    <property type="entry name" value="Tudor/PWWP/MBT"/>
    <property type="match status" value="1"/>
</dbReference>